<dbReference type="FunFam" id="3.30.450.20:FF:000024">
    <property type="entry name" value="VWFA and cache domain-containing protein 1"/>
    <property type="match status" value="1"/>
</dbReference>
<evidence type="ECO:0000256" key="1">
    <source>
        <dbReference type="SAM" id="MobiDB-lite"/>
    </source>
</evidence>
<organism evidence="3 4">
    <name type="scientific">Larinioides sclopetarius</name>
    <dbReference type="NCBI Taxonomy" id="280406"/>
    <lineage>
        <taxon>Eukaryota</taxon>
        <taxon>Metazoa</taxon>
        <taxon>Ecdysozoa</taxon>
        <taxon>Arthropoda</taxon>
        <taxon>Chelicerata</taxon>
        <taxon>Arachnida</taxon>
        <taxon>Araneae</taxon>
        <taxon>Araneomorphae</taxon>
        <taxon>Entelegynae</taxon>
        <taxon>Araneoidea</taxon>
        <taxon>Araneidae</taxon>
        <taxon>Larinioides</taxon>
    </lineage>
</organism>
<keyword evidence="2" id="KW-1133">Transmembrane helix</keyword>
<dbReference type="SUPFAM" id="SSF103190">
    <property type="entry name" value="Sensory domain-like"/>
    <property type="match status" value="1"/>
</dbReference>
<comment type="caution">
    <text evidence="3">The sequence shown here is derived from an EMBL/GenBank/DDBJ whole genome shotgun (WGS) entry which is preliminary data.</text>
</comment>
<dbReference type="InterPro" id="IPR051173">
    <property type="entry name" value="Ca_channel_alpha-2/delta"/>
</dbReference>
<dbReference type="CDD" id="cd18774">
    <property type="entry name" value="PDC2_HK_sensor"/>
    <property type="match status" value="1"/>
</dbReference>
<name>A0AAV2ALN7_9ARAC</name>
<evidence type="ECO:0000313" key="4">
    <source>
        <dbReference type="Proteomes" id="UP001497382"/>
    </source>
</evidence>
<accession>A0AAV2ALN7</accession>
<reference evidence="3 4" key="1">
    <citation type="submission" date="2024-04" db="EMBL/GenBank/DDBJ databases">
        <authorList>
            <person name="Rising A."/>
            <person name="Reimegard J."/>
            <person name="Sonavane S."/>
            <person name="Akerstrom W."/>
            <person name="Nylinder S."/>
            <person name="Hedman E."/>
            <person name="Kallberg Y."/>
        </authorList>
    </citation>
    <scope>NUCLEOTIDE SEQUENCE [LARGE SCALE GENOMIC DNA]</scope>
</reference>
<feature type="region of interest" description="Disordered" evidence="1">
    <location>
        <begin position="1292"/>
        <end position="1314"/>
    </location>
</feature>
<feature type="compositionally biased region" description="Polar residues" evidence="1">
    <location>
        <begin position="1294"/>
        <end position="1306"/>
    </location>
</feature>
<feature type="transmembrane region" description="Helical" evidence="2">
    <location>
        <begin position="1169"/>
        <end position="1190"/>
    </location>
</feature>
<dbReference type="GO" id="GO:0005245">
    <property type="term" value="F:voltage-gated calcium channel activity"/>
    <property type="evidence" value="ECO:0007669"/>
    <property type="project" value="TreeGrafter"/>
</dbReference>
<dbReference type="PANTHER" id="PTHR10166:SF66">
    <property type="entry name" value="VWFA AND CACHE DOMAIN-CONTAINING PROTEIN CG16868"/>
    <property type="match status" value="1"/>
</dbReference>
<evidence type="ECO:0000256" key="2">
    <source>
        <dbReference type="SAM" id="Phobius"/>
    </source>
</evidence>
<keyword evidence="4" id="KW-1185">Reference proteome</keyword>
<evidence type="ECO:0008006" key="5">
    <source>
        <dbReference type="Google" id="ProtNLM"/>
    </source>
</evidence>
<proteinExistence type="predicted"/>
<keyword evidence="2" id="KW-0472">Membrane</keyword>
<keyword evidence="2" id="KW-0812">Transmembrane</keyword>
<dbReference type="GO" id="GO:0005891">
    <property type="term" value="C:voltage-gated calcium channel complex"/>
    <property type="evidence" value="ECO:0007669"/>
    <property type="project" value="TreeGrafter"/>
</dbReference>
<dbReference type="EMBL" id="CAXIEN010000181">
    <property type="protein sequence ID" value="CAL1284586.1"/>
    <property type="molecule type" value="Genomic_DNA"/>
</dbReference>
<evidence type="ECO:0000313" key="3">
    <source>
        <dbReference type="EMBL" id="CAL1284586.1"/>
    </source>
</evidence>
<gene>
    <name evidence="3" type="ORF">LARSCL_LOCUS13238</name>
</gene>
<dbReference type="PANTHER" id="PTHR10166">
    <property type="entry name" value="VOLTAGE-DEPENDENT CALCIUM CHANNEL SUBUNIT ALPHA-2/DELTA-RELATED"/>
    <property type="match status" value="1"/>
</dbReference>
<dbReference type="InterPro" id="IPR029151">
    <property type="entry name" value="Sensor-like_sf"/>
</dbReference>
<dbReference type="Proteomes" id="UP001497382">
    <property type="component" value="Unassembled WGS sequence"/>
</dbReference>
<dbReference type="CDD" id="cd12913">
    <property type="entry name" value="PDC1_MCP_like"/>
    <property type="match status" value="1"/>
</dbReference>
<protein>
    <recommendedName>
        <fullName evidence="5">VWFA and cache domain-containing protein 1</fullName>
    </recommendedName>
</protein>
<sequence length="1366" mass="155182">MRTEIYMVCTLRCLLFVLSLTVNITSLLCKNTSFNFSPSQSMLLAYEKDNEELSNQKQYVVRLNAKVLAHERERLEKSFQKTLLNSPNAKHFPFAQGSYFLNPGKSIGSFLRRISNEELCVTKMQDNFIAEIMKRVQHMLSNCWPKFAAIYDTLPTADIMEDSQAILEEINYKLSRKLKEYISILTKNKQYIENINDSQQFRFEHTDIACCQLKPESLRYSEHFGIDITLDRGCMTFPYSHSPSGLYIGKTFCAAFQMHFKKAPSLLWQYFISHDGAHFEYPGYHLNLKDCEQKTDRHRQIYLDTVKSKTKHVIIVIDQGNSLSLLQFVSAKMIGKHILGLLSSNDKVVTFGLASDIQYSQGNNCSKETLLYATSETKLELTRFFDNLTRKHNATDHVLGFRKIYEIIHEIELKNTSVYHEILVAYVSRGLLSSLVDAKQVLEIISDGNQKSKSHIVINTYALIDDDRPVMYETDFLQDIANQNFKKYSIHHKSTRKSQKGVMIAVNTTKDISMTIGDIFENFPDHPSSKTVFSLPYFDPISKGMIVSISQQVFSGKNIFGVTGIDVSLADLTEDISYFKNSESLYVFLIDESGIALTHPSFSHPTYTSWHHVHTFFWHLEDKLRYQKHYKAMLREPSGQVAINFKYLKSSNDDIANEEKVAIYNWKKVEGTPYIACVVVIEPTKTKKILKDLIYAGPAEFSYHRIDIMPSATSCRHMKQLSSLGTTAVFLSASCFIYPYKYIREEEDFKTVLSYMAYLKDTRNVITNPGLKPGVRNEVLALSQITSAWKAAAEHEEFSNYIVRRFIATYNGVFQVYPATLIDKSYDATRRDWYIRALEHPGKIILTAPYLDVGGAGYVITLSHTVFEGKPTAMHSPDDNIVAVMGIDFTFGYFYKFLLEKIPACKLDHMICFLLDDKGYLVAHPDLIDPSGRGPVEQQHITHKEPLVANDLLNHRAFVTKKVCASYSDRTIQRYYQLNTSLDTVLTNLVHGEHCTKYQVMHVYGTNVFLGIVNQTCDGITAFCPCSMTDRLCLNCHRMEPTECECPCECPLKMDLCSGQLNNDNNYPTCPHFPELPNLPVVNLNLLEYLKPCYEHHCSSRTESSDCFGVLGCEWCQLDSDGVTSLNKKFCTEQRKCFGGVLGSRTPYADEIIEELPESDFLVIKSTPFGPVAGGLITIFIFIIIIVYVIRSRRHNISHYGSSSPDSNFRMTQLNNEPEEMEPYQEQINPVTPFCRQLIPHIENVVSPYRVPTNYRRPAGGDSDHGYSTMTPHEDTELAPYFEPLLLGRVSTDAPPSQHSLSSGSRTSSPVSCVPSTTCSASPSILKMESGVPSWVAQKDFLCSSDVKSKGTYVLAQVQVHSENMD</sequence>
<dbReference type="Gene3D" id="3.30.450.20">
    <property type="entry name" value="PAS domain"/>
    <property type="match status" value="2"/>
</dbReference>